<name>A0AA36ISV0_9DINO</name>
<dbReference type="AlphaFoldDB" id="A0AA36ISV0"/>
<evidence type="ECO:0000313" key="3">
    <source>
        <dbReference type="Proteomes" id="UP001178507"/>
    </source>
</evidence>
<feature type="compositionally biased region" description="Basic and acidic residues" evidence="1">
    <location>
        <begin position="144"/>
        <end position="177"/>
    </location>
</feature>
<evidence type="ECO:0000256" key="1">
    <source>
        <dbReference type="SAM" id="MobiDB-lite"/>
    </source>
</evidence>
<keyword evidence="3" id="KW-1185">Reference proteome</keyword>
<accession>A0AA36ISV0</accession>
<dbReference type="EMBL" id="CAUJNA010002546">
    <property type="protein sequence ID" value="CAJ1393363.1"/>
    <property type="molecule type" value="Genomic_DNA"/>
</dbReference>
<protein>
    <submittedName>
        <fullName evidence="2">Uncharacterized protein</fullName>
    </submittedName>
</protein>
<feature type="region of interest" description="Disordered" evidence="1">
    <location>
        <begin position="82"/>
        <end position="233"/>
    </location>
</feature>
<organism evidence="2 3">
    <name type="scientific">Effrenium voratum</name>
    <dbReference type="NCBI Taxonomy" id="2562239"/>
    <lineage>
        <taxon>Eukaryota</taxon>
        <taxon>Sar</taxon>
        <taxon>Alveolata</taxon>
        <taxon>Dinophyceae</taxon>
        <taxon>Suessiales</taxon>
        <taxon>Symbiodiniaceae</taxon>
        <taxon>Effrenium</taxon>
    </lineage>
</organism>
<sequence>MSGSEDEDEAAAALEARRSTLEHLSPEEAAQMLTRIPAPQAAQLVLLMGSERRSAVAAMSAAQRAAIGAAMAQDTAEALGLLEGAPAEAGTFDPPAREPASEEGEAAGPVACAERANESGGPATMPETVEPEQPAVSESCEAGPKSKEQVEEAGKEVEKAGKAEKVAAEQVSEEKLSEQLAETLPEKLDEVKPGFGDRVGEADEALDIGEGERKVEEEKAQEDMAGKASEREPELVEASAQDGGDIVDTWLINDKPAVREQFAVPVSVHRPVRDDNFDRDVAQVAFHLSPLPNTTVVGYLEGLPAEECDAVLSHFDPERRRELLELLTEELRGTSSSSSSAKMLPPRVSQFGGRALGLAGTLAALAKQGISEMAPEASQAASKGAGTAALEMKRAAAAASHAAGWASSQARQSVDRAAHTKSAEYAKTAASSALSAAKVGVSSAAHQAEAVAGAARHSVTHMVNTSPAAGSSARLARQVTTDAKQKVTGAAEVAKEGLASVSKGMASFFKNR</sequence>
<evidence type="ECO:0000313" key="2">
    <source>
        <dbReference type="EMBL" id="CAJ1393363.1"/>
    </source>
</evidence>
<proteinExistence type="predicted"/>
<gene>
    <name evidence="2" type="ORF">EVOR1521_LOCUS18245</name>
</gene>
<dbReference type="Proteomes" id="UP001178507">
    <property type="component" value="Unassembled WGS sequence"/>
</dbReference>
<comment type="caution">
    <text evidence="2">The sequence shown here is derived from an EMBL/GenBank/DDBJ whole genome shotgun (WGS) entry which is preliminary data.</text>
</comment>
<feature type="compositionally biased region" description="Basic and acidic residues" evidence="1">
    <location>
        <begin position="210"/>
        <end position="233"/>
    </location>
</feature>
<reference evidence="2" key="1">
    <citation type="submission" date="2023-08" db="EMBL/GenBank/DDBJ databases">
        <authorList>
            <person name="Chen Y."/>
            <person name="Shah S."/>
            <person name="Dougan E. K."/>
            <person name="Thang M."/>
            <person name="Chan C."/>
        </authorList>
    </citation>
    <scope>NUCLEOTIDE SEQUENCE</scope>
</reference>